<feature type="region of interest" description="Disordered" evidence="10">
    <location>
        <begin position="1"/>
        <end position="143"/>
    </location>
</feature>
<comment type="similarity">
    <text evidence="2 9">Belongs to the ATG9 family.</text>
</comment>
<feature type="compositionally biased region" description="Polar residues" evidence="10">
    <location>
        <begin position="911"/>
        <end position="923"/>
    </location>
</feature>
<evidence type="ECO:0000256" key="4">
    <source>
        <dbReference type="ARBA" id="ARBA00022692"/>
    </source>
</evidence>
<feature type="transmembrane region" description="Helical" evidence="9">
    <location>
        <begin position="301"/>
        <end position="318"/>
    </location>
</feature>
<keyword evidence="5 9" id="KW-1133">Transmembrane helix</keyword>
<comment type="function">
    <text evidence="9">Phospholipid scramblase involved in autophagy. Cycles between the preautophagosomal structure/phagophore assembly site (PAS) and the cytoplasmic vesicle pool and supplies membrane for the growing autophagosome. Lipid scramblase activity plays a key role in preautophagosomal structure/phagophore assembly by distributing the phospholipids that arrive through ATG2 from the cytoplasmic to the luminal leaflet of the bilayer, thereby driving autophagosomal membrane expansion.</text>
</comment>
<evidence type="ECO:0000256" key="3">
    <source>
        <dbReference type="ARBA" id="ARBA00022448"/>
    </source>
</evidence>
<keyword evidence="4 9" id="KW-0812">Transmembrane</keyword>
<dbReference type="Proteomes" id="UP000326062">
    <property type="component" value="Chromosome 6"/>
</dbReference>
<comment type="subcellular location">
    <subcellularLocation>
        <location evidence="1 9">Preautophagosomal structure membrane</location>
        <topology evidence="1 9">Multi-pass membrane protein</topology>
    </subcellularLocation>
</comment>
<evidence type="ECO:0000256" key="1">
    <source>
        <dbReference type="ARBA" id="ARBA00004511"/>
    </source>
</evidence>
<feature type="compositionally biased region" description="Low complexity" evidence="10">
    <location>
        <begin position="901"/>
        <end position="910"/>
    </location>
</feature>
<dbReference type="PANTHER" id="PTHR13038:SF14">
    <property type="entry name" value="AUTOPHAGY-RELATED PROTEIN 9B"/>
    <property type="match status" value="1"/>
</dbReference>
<feature type="compositionally biased region" description="Pro residues" evidence="10">
    <location>
        <begin position="88"/>
        <end position="100"/>
    </location>
</feature>
<protein>
    <recommendedName>
        <fullName evidence="9">Autophagy-related protein 9</fullName>
    </recommendedName>
</protein>
<dbReference type="GO" id="GO:0005776">
    <property type="term" value="C:autophagosome"/>
    <property type="evidence" value="ECO:0007669"/>
    <property type="project" value="TreeGrafter"/>
</dbReference>
<comment type="caution">
    <text evidence="9">Lacks conserved residue(s) required for the propagation of feature annotation.</text>
</comment>
<name>A0A5N3XQS3_MUNRE</name>
<dbReference type="PANTHER" id="PTHR13038">
    <property type="entry name" value="APG9 AUTOPHAGY 9"/>
    <property type="match status" value="1"/>
</dbReference>
<dbReference type="Pfam" id="PF04109">
    <property type="entry name" value="ATG9"/>
    <property type="match status" value="1"/>
</dbReference>
<dbReference type="EMBL" id="VCEB01000006">
    <property type="protein sequence ID" value="KAB0376226.1"/>
    <property type="molecule type" value="Genomic_DNA"/>
</dbReference>
<feature type="compositionally biased region" description="Low complexity" evidence="10">
    <location>
        <begin position="60"/>
        <end position="87"/>
    </location>
</feature>
<evidence type="ECO:0000256" key="5">
    <source>
        <dbReference type="ARBA" id="ARBA00022989"/>
    </source>
</evidence>
<feature type="compositionally biased region" description="Pro residues" evidence="10">
    <location>
        <begin position="108"/>
        <end position="131"/>
    </location>
</feature>
<keyword evidence="12" id="KW-1185">Reference proteome</keyword>
<keyword evidence="3 9" id="KW-0813">Transport</keyword>
<reference evidence="11 12" key="1">
    <citation type="submission" date="2019-06" db="EMBL/GenBank/DDBJ databases">
        <title>Discovery of a novel chromosome fission-fusion reversal in muntjac.</title>
        <authorList>
            <person name="Mudd A.B."/>
            <person name="Bredeson J.V."/>
            <person name="Baum R."/>
            <person name="Hockemeyer D."/>
            <person name="Rokhsar D.S."/>
        </authorList>
    </citation>
    <scope>NUCLEOTIDE SEQUENCE [LARGE SCALE GENOMIC DNA]</scope>
    <source>
        <strain evidence="11">UCam_UCB_Mr</strain>
        <tissue evidence="11">Fibroblast cell line</tissue>
    </source>
</reference>
<evidence type="ECO:0000256" key="8">
    <source>
        <dbReference type="ARBA" id="ARBA00023136"/>
    </source>
</evidence>
<dbReference type="GO" id="GO:0034045">
    <property type="term" value="C:phagophore assembly site membrane"/>
    <property type="evidence" value="ECO:0007669"/>
    <property type="project" value="UniProtKB-SubCell"/>
</dbReference>
<sequence length="945" mass="103385">MVRRMGWGGTRGRLGRWGDLGPGSVPLLPTPLPPLPPPPCRGPGAGRVSFSLSPVPPTRRAPSSAPPSASGLPCPAVQGPGASQPCHSAPPPPPPPPAQPQPSMTPVSAPPPWGSHSAPPPASGTPPPPRRCPQDSPGLRIGPLIPEQDYERLEDGDPEGSQDSPLHGEEQQPLLHVPEGLRGSWHHIQNLDSFFTKISFLRPQEKPIMLQADFLTRGHIYNYHQRNGFTCILLEDVFQLGQFIFIVTFTTFLLRCVDYSVLFANQPSNRTRPGPLHSKVTLSDAILPSSQCAQRICSSPLLVFLLILAAAFWLFQLLRSVCNLFSYWDIQVFYREALHIPPEELSSVPWAEVQSRLLALQRSGGLCVQPRPLTELDVHHRILRYTNYQVALANKGLLPARAALPWGGGAAFLSRGLALNVDLLLFRGPFSLFRGGWELPDAYKRGDRRAALAARWRRTVLLLAAANLALSPLVLAWQVLHAFYSHAELLRREPGALGTRRWSRLARLQLRHFNELPHELRARLARAYRPAAAFLRAAAPPAPLLALLARQLVFFAGAPLAALLVLTVYDEDVLAVEHVLTAMTALGIAATVARSFIPDEQGQGRSPQLLLQAALAHMHYLPEETGPAGRTSSYRQMARLLQYRAVSLVEELLSPVLTPLFLLFWFRPRALEIIDFFRHFTVDVAGVGDICSFALMDVKRHGHPQWLSEGQTEASLSQRAEDGKTELSLMRFSLVHPQWRPPGHSSKFLGHLRGRVQQDAAAWGASSLRSPPAPGILSTSPSPLPEAFLANLFVQPLRPPQDLSPTAPCPAAATASLLASLSRITQDSSCVSPGGTGGQKLAQLPELASAEMSLHAIYLHQLHQQQQQQELWGEASASPLSRPWPSPPQTLSPDEEKPCWSSDGSSPASSPRQQWRAQRTQSLFPGGLQEPTDTQKEPGQATGTD</sequence>
<proteinExistence type="inferred from homology"/>
<evidence type="ECO:0000256" key="9">
    <source>
        <dbReference type="RuleBase" id="RU364027"/>
    </source>
</evidence>
<evidence type="ECO:0000256" key="6">
    <source>
        <dbReference type="ARBA" id="ARBA00023006"/>
    </source>
</evidence>
<dbReference type="GO" id="GO:0006869">
    <property type="term" value="P:lipid transport"/>
    <property type="evidence" value="ECO:0007669"/>
    <property type="project" value="UniProtKB-KW"/>
</dbReference>
<dbReference type="GO" id="GO:0034727">
    <property type="term" value="P:piecemeal microautophagy of the nucleus"/>
    <property type="evidence" value="ECO:0007669"/>
    <property type="project" value="TreeGrafter"/>
</dbReference>
<feature type="transmembrane region" description="Helical" evidence="9">
    <location>
        <begin position="459"/>
        <end position="480"/>
    </location>
</feature>
<feature type="region of interest" description="Disordered" evidence="10">
    <location>
        <begin position="869"/>
        <end position="945"/>
    </location>
</feature>
<dbReference type="GO" id="GO:0061709">
    <property type="term" value="P:reticulophagy"/>
    <property type="evidence" value="ECO:0007669"/>
    <property type="project" value="TreeGrafter"/>
</dbReference>
<organism evidence="11 12">
    <name type="scientific">Muntiacus reevesi</name>
    <name type="common">Reeves' muntjac</name>
    <name type="synonym">Cervus reevesi</name>
    <dbReference type="NCBI Taxonomy" id="9886"/>
    <lineage>
        <taxon>Eukaryota</taxon>
        <taxon>Metazoa</taxon>
        <taxon>Chordata</taxon>
        <taxon>Craniata</taxon>
        <taxon>Vertebrata</taxon>
        <taxon>Euteleostomi</taxon>
        <taxon>Mammalia</taxon>
        <taxon>Eutheria</taxon>
        <taxon>Laurasiatheria</taxon>
        <taxon>Artiodactyla</taxon>
        <taxon>Ruminantia</taxon>
        <taxon>Pecora</taxon>
        <taxon>Cervidae</taxon>
        <taxon>Muntiacinae</taxon>
        <taxon>Muntiacus</taxon>
    </lineage>
</organism>
<feature type="compositionally biased region" description="Gly residues" evidence="10">
    <location>
        <begin position="1"/>
        <end position="12"/>
    </location>
</feature>
<feature type="compositionally biased region" description="Low complexity" evidence="10">
    <location>
        <begin position="17"/>
        <end position="27"/>
    </location>
</feature>
<keyword evidence="8 9" id="KW-0472">Membrane</keyword>
<dbReference type="GO" id="GO:0000422">
    <property type="term" value="P:autophagy of mitochondrion"/>
    <property type="evidence" value="ECO:0007669"/>
    <property type="project" value="TreeGrafter"/>
</dbReference>
<keyword evidence="6 9" id="KW-0072">Autophagy</keyword>
<evidence type="ECO:0000313" key="12">
    <source>
        <dbReference type="Proteomes" id="UP000326062"/>
    </source>
</evidence>
<feature type="compositionally biased region" description="Pro residues" evidence="10">
    <location>
        <begin position="28"/>
        <end position="41"/>
    </location>
</feature>
<dbReference type="InterPro" id="IPR007241">
    <property type="entry name" value="Autophagy-rel_prot_9"/>
</dbReference>
<dbReference type="GO" id="GO:0034497">
    <property type="term" value="P:protein localization to phagophore assembly site"/>
    <property type="evidence" value="ECO:0007669"/>
    <property type="project" value="TreeGrafter"/>
</dbReference>
<dbReference type="AlphaFoldDB" id="A0A5N3XQS3"/>
<evidence type="ECO:0000313" key="11">
    <source>
        <dbReference type="EMBL" id="KAB0376226.1"/>
    </source>
</evidence>
<gene>
    <name evidence="11" type="ORF">FD755_012869</name>
</gene>
<comment type="caution">
    <text evidence="11">The sequence shown here is derived from an EMBL/GenBank/DDBJ whole genome shotgun (WGS) entry which is preliminary data.</text>
</comment>
<keyword evidence="7 9" id="KW-0445">Lipid transport</keyword>
<evidence type="ECO:0000256" key="10">
    <source>
        <dbReference type="SAM" id="MobiDB-lite"/>
    </source>
</evidence>
<accession>A0A5N3XQS3</accession>
<evidence type="ECO:0000256" key="2">
    <source>
        <dbReference type="ARBA" id="ARBA00006185"/>
    </source>
</evidence>
<evidence type="ECO:0000256" key="7">
    <source>
        <dbReference type="ARBA" id="ARBA00023055"/>
    </source>
</evidence>